<evidence type="ECO:0000256" key="4">
    <source>
        <dbReference type="ARBA" id="ARBA00022692"/>
    </source>
</evidence>
<evidence type="ECO:0000256" key="7">
    <source>
        <dbReference type="SAM" id="MobiDB-lite"/>
    </source>
</evidence>
<dbReference type="eggNOG" id="KOG2399">
    <property type="taxonomic scope" value="Eukaryota"/>
</dbReference>
<feature type="transmembrane region" description="Helical" evidence="8">
    <location>
        <begin position="169"/>
        <end position="187"/>
    </location>
</feature>
<evidence type="ECO:0000256" key="6">
    <source>
        <dbReference type="ARBA" id="ARBA00023136"/>
    </source>
</evidence>
<dbReference type="GO" id="GO:0006874">
    <property type="term" value="P:intracellular calcium ion homeostasis"/>
    <property type="evidence" value="ECO:0007669"/>
    <property type="project" value="EnsemblFungi"/>
</dbReference>
<dbReference type="OrthoDB" id="407410at2759"/>
<feature type="domain" description="Sodium/calcium exchanger membrane region" evidence="9">
    <location>
        <begin position="29"/>
        <end position="188"/>
    </location>
</feature>
<feature type="transmembrane region" description="Helical" evidence="8">
    <location>
        <begin position="592"/>
        <end position="623"/>
    </location>
</feature>
<dbReference type="Gene3D" id="1.20.1420.30">
    <property type="entry name" value="NCX, central ion-binding region"/>
    <property type="match status" value="2"/>
</dbReference>
<dbReference type="GO" id="GO:0016020">
    <property type="term" value="C:membrane"/>
    <property type="evidence" value="ECO:0007669"/>
    <property type="project" value="UniProtKB-SubCell"/>
</dbReference>
<feature type="transmembrane region" description="Helical" evidence="8">
    <location>
        <begin position="422"/>
        <end position="444"/>
    </location>
</feature>
<dbReference type="InterPro" id="IPR004837">
    <property type="entry name" value="NaCa_Exmemb"/>
</dbReference>
<dbReference type="KEGG" id="tbl:TBLA_0F02820"/>
<reference evidence="10 11" key="1">
    <citation type="journal article" date="2011" name="Proc. Natl. Acad. Sci. U.S.A.">
        <title>Evolutionary erosion of yeast sex chromosomes by mating-type switching accidents.</title>
        <authorList>
            <person name="Gordon J.L."/>
            <person name="Armisen D."/>
            <person name="Proux-Wera E."/>
            <person name="Oheigeartaigh S.S."/>
            <person name="Byrne K.P."/>
            <person name="Wolfe K.H."/>
        </authorList>
    </citation>
    <scope>NUCLEOTIDE SEQUENCE [LARGE SCALE GENOMIC DNA]</scope>
    <source>
        <strain evidence="11">ATCC 34711 / CBS 6284 / DSM 70876 / NBRC 10599 / NRRL Y-10934 / UCD 77-7</strain>
    </source>
</reference>
<feature type="region of interest" description="Disordered" evidence="7">
    <location>
        <begin position="195"/>
        <end position="225"/>
    </location>
</feature>
<dbReference type="InterPro" id="IPR051359">
    <property type="entry name" value="CaCA_antiporter"/>
</dbReference>
<dbReference type="GO" id="GO:0008324">
    <property type="term" value="F:monoatomic cation transmembrane transporter activity"/>
    <property type="evidence" value="ECO:0007669"/>
    <property type="project" value="TreeGrafter"/>
</dbReference>
<feature type="transmembrane region" description="Helical" evidence="8">
    <location>
        <begin position="664"/>
        <end position="684"/>
    </location>
</feature>
<evidence type="ECO:0000313" key="10">
    <source>
        <dbReference type="EMBL" id="CCH61821.1"/>
    </source>
</evidence>
<organism evidence="10 11">
    <name type="scientific">Henningerozyma blattae (strain ATCC 34711 / CBS 6284 / DSM 70876 / NBRC 10599 / NRRL Y-10934 / UCD 77-7)</name>
    <name type="common">Yeast</name>
    <name type="synonym">Tetrapisispora blattae</name>
    <dbReference type="NCBI Taxonomy" id="1071380"/>
    <lineage>
        <taxon>Eukaryota</taxon>
        <taxon>Fungi</taxon>
        <taxon>Dikarya</taxon>
        <taxon>Ascomycota</taxon>
        <taxon>Saccharomycotina</taxon>
        <taxon>Saccharomycetes</taxon>
        <taxon>Saccharomycetales</taxon>
        <taxon>Saccharomycetaceae</taxon>
        <taxon>Henningerozyma</taxon>
    </lineage>
</organism>
<dbReference type="OMA" id="CASDYLC"/>
<keyword evidence="3" id="KW-0813">Transport</keyword>
<sequence length="721" mass="80839">MDFLLKLAHPELLYANLTGVFNFILPSIFHIILSFILLGICASDFLCSNVATITDSRNQSTTGTLMSILLSWCNSSPDLFSTFISWTSSSPKLIAENDLENSNAILLSIGEVIGACGIILCVVIGSIFIIISNVHLDISDSQRFTILIDLVISYFAIYSLFTICYRNKINFLDCIVMLTLYLIYLFTKLKLKHTKDNSSSNRNNVDQEQGNIPNANSYEVTDDEGNFPSYVKPNIITAMDFNNLLSILENSTTSSIGGSSFLGGTELITLEERPSATSSVNMLLDTPSSRPASAPTIHEISNKYSDNLPTIYNPPNTSPGSFAPYYDTPKSNTPNKNIITTDTIVTTTLPKRKTRLRKFKKSFNRKLLPHLANFNNKSKIDKFLSIITIPFVIILRLSAPQFDSIIDYNTESKKFNYYSNDLIFLLIQSIICPIFTQVLLFSLIAKKLSLIFWIINFIIISILLILTLNFIRKLIKFNKFSLTLSDNNAFMIQERETDYRNLETLHRLITVIFLAIGIINSILWIAIFANSLIEILEKYQEITGISKAILGLTIFAWGNSISDLLSNIAMCKLYKKLPEHDQESISKMATKFFIISCGSCLGGVLLNSMGGIGFSALISILFVKKYNDGNWWFLRSIELVQARTEAVDSEIDSQASGPLMDKKFLVSCIFITLQIIYLGVFFGSPKSIRKKFVSNMKFIGISMCSIWGIATLINVILEVYS</sequence>
<evidence type="ECO:0000256" key="8">
    <source>
        <dbReference type="SAM" id="Phobius"/>
    </source>
</evidence>
<dbReference type="Proteomes" id="UP000002866">
    <property type="component" value="Chromosome 6"/>
</dbReference>
<accession>I2H619</accession>
<dbReference type="GO" id="GO:0070316">
    <property type="term" value="P:regulation of G0 to G1 transition"/>
    <property type="evidence" value="ECO:0007669"/>
    <property type="project" value="EnsemblFungi"/>
</dbReference>
<dbReference type="AlphaFoldDB" id="I2H619"/>
<feature type="transmembrane region" description="Helical" evidence="8">
    <location>
        <begin position="696"/>
        <end position="717"/>
    </location>
</feature>
<comment type="similarity">
    <text evidence="2">Belongs to the Ca(2+):cation antiporter (CaCA) (TC 2.A.19) family.</text>
</comment>
<evidence type="ECO:0000259" key="9">
    <source>
        <dbReference type="Pfam" id="PF01699"/>
    </source>
</evidence>
<dbReference type="RefSeq" id="XP_004181340.1">
    <property type="nucleotide sequence ID" value="XM_004181292.1"/>
</dbReference>
<keyword evidence="11" id="KW-1185">Reference proteome</keyword>
<feature type="transmembrane region" description="Helical" evidence="8">
    <location>
        <begin position="508"/>
        <end position="529"/>
    </location>
</feature>
<evidence type="ECO:0000256" key="5">
    <source>
        <dbReference type="ARBA" id="ARBA00022989"/>
    </source>
</evidence>
<keyword evidence="4 8" id="KW-0812">Transmembrane</keyword>
<dbReference type="GeneID" id="14496930"/>
<feature type="transmembrane region" description="Helical" evidence="8">
    <location>
        <begin position="144"/>
        <end position="163"/>
    </location>
</feature>
<dbReference type="PANTHER" id="PTHR12266:SF0">
    <property type="entry name" value="MITOCHONDRIAL SODIUM_CALCIUM EXCHANGER PROTEIN"/>
    <property type="match status" value="1"/>
</dbReference>
<keyword evidence="6 8" id="KW-0472">Membrane</keyword>
<feature type="transmembrane region" description="Helical" evidence="8">
    <location>
        <begin position="450"/>
        <end position="471"/>
    </location>
</feature>
<dbReference type="EMBL" id="HE806321">
    <property type="protein sequence ID" value="CCH61821.1"/>
    <property type="molecule type" value="Genomic_DNA"/>
</dbReference>
<protein>
    <recommendedName>
        <fullName evidence="9">Sodium/calcium exchanger membrane region domain-containing protein</fullName>
    </recommendedName>
</protein>
<name>I2H619_HENB6</name>
<evidence type="ECO:0000256" key="1">
    <source>
        <dbReference type="ARBA" id="ARBA00004141"/>
    </source>
</evidence>
<dbReference type="InParanoid" id="I2H619"/>
<evidence type="ECO:0000313" key="11">
    <source>
        <dbReference type="Proteomes" id="UP000002866"/>
    </source>
</evidence>
<dbReference type="STRING" id="1071380.I2H619"/>
<feature type="compositionally biased region" description="Polar residues" evidence="7">
    <location>
        <begin position="197"/>
        <end position="219"/>
    </location>
</feature>
<feature type="transmembrane region" description="Helical" evidence="8">
    <location>
        <begin position="104"/>
        <end position="132"/>
    </location>
</feature>
<comment type="subcellular location">
    <subcellularLocation>
        <location evidence="1">Membrane</location>
        <topology evidence="1">Multi-pass membrane protein</topology>
    </subcellularLocation>
</comment>
<feature type="domain" description="Sodium/calcium exchanger membrane region" evidence="9">
    <location>
        <begin position="515"/>
        <end position="660"/>
    </location>
</feature>
<dbReference type="FunCoup" id="I2H619">
    <property type="interactions" value="19"/>
</dbReference>
<dbReference type="HOGENOM" id="CLU_004979_2_1_1"/>
<evidence type="ECO:0000256" key="3">
    <source>
        <dbReference type="ARBA" id="ARBA00022448"/>
    </source>
</evidence>
<evidence type="ECO:0000256" key="2">
    <source>
        <dbReference type="ARBA" id="ARBA00008170"/>
    </source>
</evidence>
<dbReference type="Pfam" id="PF01699">
    <property type="entry name" value="Na_Ca_ex"/>
    <property type="match status" value="2"/>
</dbReference>
<proteinExistence type="inferred from homology"/>
<feature type="transmembrane region" description="Helical" evidence="8">
    <location>
        <begin position="20"/>
        <end position="42"/>
    </location>
</feature>
<dbReference type="InterPro" id="IPR044880">
    <property type="entry name" value="NCX_ion-bd_dom_sf"/>
</dbReference>
<keyword evidence="5 8" id="KW-1133">Transmembrane helix</keyword>
<dbReference type="PANTHER" id="PTHR12266">
    <property type="entry name" value="NA+/CA2+ K+ INDEPENDENT EXCHANGER"/>
    <property type="match status" value="1"/>
</dbReference>
<gene>
    <name evidence="10" type="primary">TBLA0F02820</name>
    <name evidence="10" type="ORF">TBLA_0F02820</name>
</gene>